<dbReference type="EMBL" id="BGPR01010167">
    <property type="protein sequence ID" value="GBN44616.1"/>
    <property type="molecule type" value="Genomic_DNA"/>
</dbReference>
<feature type="region of interest" description="Disordered" evidence="1">
    <location>
        <begin position="16"/>
        <end position="47"/>
    </location>
</feature>
<keyword evidence="4" id="KW-1185">Reference proteome</keyword>
<keyword evidence="2" id="KW-0472">Membrane</keyword>
<feature type="transmembrane region" description="Helical" evidence="2">
    <location>
        <begin position="94"/>
        <end position="113"/>
    </location>
</feature>
<name>A0A4Y2P3N4_ARAVE</name>
<sequence length="161" mass="18278">MTSSATYPRTCHRQNVENEQKVNKSLPATRKPGEKRRNCASVRHTNTSKKRKARNMIGIFRCLVALVSCTWRNINFIEQAHVSSTMLFAQRLLFFLLTASVMLSAASWITYAAPTDIYNLLDLPDIEHNDPSFRSNICQFLCTKDPPKGGNFCNCDRHPLG</sequence>
<accession>A0A4Y2P3N4</accession>
<keyword evidence="2" id="KW-0812">Transmembrane</keyword>
<evidence type="ECO:0000256" key="1">
    <source>
        <dbReference type="SAM" id="MobiDB-lite"/>
    </source>
</evidence>
<comment type="caution">
    <text evidence="3">The sequence shown here is derived from an EMBL/GenBank/DDBJ whole genome shotgun (WGS) entry which is preliminary data.</text>
</comment>
<keyword evidence="2" id="KW-1133">Transmembrane helix</keyword>
<dbReference type="AlphaFoldDB" id="A0A4Y2P3N4"/>
<protein>
    <submittedName>
        <fullName evidence="3">Uncharacterized protein</fullName>
    </submittedName>
</protein>
<evidence type="ECO:0000313" key="3">
    <source>
        <dbReference type="EMBL" id="GBN44616.1"/>
    </source>
</evidence>
<evidence type="ECO:0000313" key="4">
    <source>
        <dbReference type="Proteomes" id="UP000499080"/>
    </source>
</evidence>
<dbReference type="Proteomes" id="UP000499080">
    <property type="component" value="Unassembled WGS sequence"/>
</dbReference>
<gene>
    <name evidence="3" type="ORF">AVEN_68177_1</name>
</gene>
<feature type="transmembrane region" description="Helical" evidence="2">
    <location>
        <begin position="56"/>
        <end position="74"/>
    </location>
</feature>
<proteinExistence type="predicted"/>
<reference evidence="3 4" key="1">
    <citation type="journal article" date="2019" name="Sci. Rep.">
        <title>Orb-weaving spider Araneus ventricosus genome elucidates the spidroin gene catalogue.</title>
        <authorList>
            <person name="Kono N."/>
            <person name="Nakamura H."/>
            <person name="Ohtoshi R."/>
            <person name="Moran D.A.P."/>
            <person name="Shinohara A."/>
            <person name="Yoshida Y."/>
            <person name="Fujiwara M."/>
            <person name="Mori M."/>
            <person name="Tomita M."/>
            <person name="Arakawa K."/>
        </authorList>
    </citation>
    <scope>NUCLEOTIDE SEQUENCE [LARGE SCALE GENOMIC DNA]</scope>
</reference>
<evidence type="ECO:0000256" key="2">
    <source>
        <dbReference type="SAM" id="Phobius"/>
    </source>
</evidence>
<organism evidence="3 4">
    <name type="scientific">Araneus ventricosus</name>
    <name type="common">Orbweaver spider</name>
    <name type="synonym">Epeira ventricosa</name>
    <dbReference type="NCBI Taxonomy" id="182803"/>
    <lineage>
        <taxon>Eukaryota</taxon>
        <taxon>Metazoa</taxon>
        <taxon>Ecdysozoa</taxon>
        <taxon>Arthropoda</taxon>
        <taxon>Chelicerata</taxon>
        <taxon>Arachnida</taxon>
        <taxon>Araneae</taxon>
        <taxon>Araneomorphae</taxon>
        <taxon>Entelegynae</taxon>
        <taxon>Araneoidea</taxon>
        <taxon>Araneidae</taxon>
        <taxon>Araneus</taxon>
    </lineage>
</organism>